<evidence type="ECO:0000256" key="1">
    <source>
        <dbReference type="SAM" id="MobiDB-lite"/>
    </source>
</evidence>
<comment type="caution">
    <text evidence="2">The sequence shown here is derived from an EMBL/GenBank/DDBJ whole genome shotgun (WGS) entry which is preliminary data.</text>
</comment>
<dbReference type="EMBL" id="SRLO01000253">
    <property type="protein sequence ID" value="TNN64393.1"/>
    <property type="molecule type" value="Genomic_DNA"/>
</dbReference>
<proteinExistence type="predicted"/>
<name>A0A4Z2HHH7_9TELE</name>
<evidence type="ECO:0000313" key="2">
    <source>
        <dbReference type="EMBL" id="TNN64393.1"/>
    </source>
</evidence>
<dbReference type="AlphaFoldDB" id="A0A4Z2HHH7"/>
<gene>
    <name evidence="2" type="ORF">EYF80_025343</name>
</gene>
<dbReference type="Proteomes" id="UP000314294">
    <property type="component" value="Unassembled WGS sequence"/>
</dbReference>
<protein>
    <submittedName>
        <fullName evidence="2">Uncharacterized protein</fullName>
    </submittedName>
</protein>
<feature type="compositionally biased region" description="Basic and acidic residues" evidence="1">
    <location>
        <begin position="27"/>
        <end position="51"/>
    </location>
</feature>
<sequence length="211" mass="23044">MYMDLNSRPLTVVLQMSMLYSELGSTEVRRGEEAKEGKEGKEGKGAERRSAMDVNTAGRSHDHDPRLLSQTGLSTAASLISSLRPFLNSKNTTADLCSCGVWSWESRLQTPEDGRTGGREDGLVLVLPSLTTVGPATRPRPPASWCWLSVGYRKRSKAWLLGGGGDAAARAFHCRLEVAVKAVKASLGRLLPEAQLESELKEFLLELLDFI</sequence>
<evidence type="ECO:0000313" key="3">
    <source>
        <dbReference type="Proteomes" id="UP000314294"/>
    </source>
</evidence>
<reference evidence="2 3" key="1">
    <citation type="submission" date="2019-03" db="EMBL/GenBank/DDBJ databases">
        <title>First draft genome of Liparis tanakae, snailfish: a comprehensive survey of snailfish specific genes.</title>
        <authorList>
            <person name="Kim W."/>
            <person name="Song I."/>
            <person name="Jeong J.-H."/>
            <person name="Kim D."/>
            <person name="Kim S."/>
            <person name="Ryu S."/>
            <person name="Song J.Y."/>
            <person name="Lee S.K."/>
        </authorList>
    </citation>
    <scope>NUCLEOTIDE SEQUENCE [LARGE SCALE GENOMIC DNA]</scope>
    <source>
        <tissue evidence="2">Muscle</tissue>
    </source>
</reference>
<keyword evidence="3" id="KW-1185">Reference proteome</keyword>
<organism evidence="2 3">
    <name type="scientific">Liparis tanakae</name>
    <name type="common">Tanaka's snailfish</name>
    <dbReference type="NCBI Taxonomy" id="230148"/>
    <lineage>
        <taxon>Eukaryota</taxon>
        <taxon>Metazoa</taxon>
        <taxon>Chordata</taxon>
        <taxon>Craniata</taxon>
        <taxon>Vertebrata</taxon>
        <taxon>Euteleostomi</taxon>
        <taxon>Actinopterygii</taxon>
        <taxon>Neopterygii</taxon>
        <taxon>Teleostei</taxon>
        <taxon>Neoteleostei</taxon>
        <taxon>Acanthomorphata</taxon>
        <taxon>Eupercaria</taxon>
        <taxon>Perciformes</taxon>
        <taxon>Cottioidei</taxon>
        <taxon>Cottales</taxon>
        <taxon>Liparidae</taxon>
        <taxon>Liparis</taxon>
    </lineage>
</organism>
<feature type="region of interest" description="Disordered" evidence="1">
    <location>
        <begin position="26"/>
        <end position="67"/>
    </location>
</feature>
<accession>A0A4Z2HHH7</accession>